<evidence type="ECO:0000313" key="2">
    <source>
        <dbReference type="EMBL" id="EPQ56407.1"/>
    </source>
</evidence>
<feature type="region of interest" description="Disordered" evidence="1">
    <location>
        <begin position="1"/>
        <end position="26"/>
    </location>
</feature>
<feature type="compositionally biased region" description="Acidic residues" evidence="1">
    <location>
        <begin position="348"/>
        <end position="389"/>
    </location>
</feature>
<feature type="region of interest" description="Disordered" evidence="1">
    <location>
        <begin position="423"/>
        <end position="447"/>
    </location>
</feature>
<dbReference type="RefSeq" id="XP_007865144.1">
    <property type="nucleotide sequence ID" value="XM_007866953.1"/>
</dbReference>
<protein>
    <submittedName>
        <fullName evidence="2">Uncharacterized protein</fullName>
    </submittedName>
</protein>
<dbReference type="EMBL" id="KB469300">
    <property type="protein sequence ID" value="EPQ56407.1"/>
    <property type="molecule type" value="Genomic_DNA"/>
</dbReference>
<evidence type="ECO:0000256" key="1">
    <source>
        <dbReference type="SAM" id="MobiDB-lite"/>
    </source>
</evidence>
<feature type="compositionally biased region" description="Basic and acidic residues" evidence="1">
    <location>
        <begin position="595"/>
        <end position="620"/>
    </location>
</feature>
<feature type="region of interest" description="Disordered" evidence="1">
    <location>
        <begin position="581"/>
        <end position="660"/>
    </location>
</feature>
<feature type="compositionally biased region" description="Polar residues" evidence="1">
    <location>
        <begin position="423"/>
        <end position="437"/>
    </location>
</feature>
<feature type="region of interest" description="Disordered" evidence="1">
    <location>
        <begin position="681"/>
        <end position="739"/>
    </location>
</feature>
<dbReference type="GeneID" id="19303915"/>
<keyword evidence="3" id="KW-1185">Reference proteome</keyword>
<feature type="compositionally biased region" description="Basic residues" evidence="1">
    <location>
        <begin position="224"/>
        <end position="234"/>
    </location>
</feature>
<proteinExistence type="predicted"/>
<dbReference type="STRING" id="670483.S7QA66"/>
<feature type="compositionally biased region" description="Basic residues" evidence="1">
    <location>
        <begin position="918"/>
        <end position="937"/>
    </location>
</feature>
<dbReference type="OrthoDB" id="3259498at2759"/>
<gene>
    <name evidence="2" type="ORF">GLOTRDRAFT_138143</name>
</gene>
<name>S7QA66_GLOTA</name>
<dbReference type="KEGG" id="gtr:GLOTRDRAFT_138143"/>
<feature type="region of interest" description="Disordered" evidence="1">
    <location>
        <begin position="757"/>
        <end position="779"/>
    </location>
</feature>
<feature type="region of interest" description="Disordered" evidence="1">
    <location>
        <begin position="871"/>
        <end position="963"/>
    </location>
</feature>
<feature type="compositionally biased region" description="Basic and acidic residues" evidence="1">
    <location>
        <begin position="308"/>
        <end position="337"/>
    </location>
</feature>
<organism evidence="2 3">
    <name type="scientific">Gloeophyllum trabeum (strain ATCC 11539 / FP-39264 / Madison 617)</name>
    <name type="common">Brown rot fungus</name>
    <dbReference type="NCBI Taxonomy" id="670483"/>
    <lineage>
        <taxon>Eukaryota</taxon>
        <taxon>Fungi</taxon>
        <taxon>Dikarya</taxon>
        <taxon>Basidiomycota</taxon>
        <taxon>Agaricomycotina</taxon>
        <taxon>Agaricomycetes</taxon>
        <taxon>Gloeophyllales</taxon>
        <taxon>Gloeophyllaceae</taxon>
        <taxon>Gloeophyllum</taxon>
    </lineage>
</organism>
<dbReference type="eggNOG" id="ENOG502SD1N">
    <property type="taxonomic scope" value="Eukaryota"/>
</dbReference>
<evidence type="ECO:0000313" key="3">
    <source>
        <dbReference type="Proteomes" id="UP000030669"/>
    </source>
</evidence>
<accession>S7QA66</accession>
<sequence length="963" mass="102984">MAKKNLSNPAKHSTPAMSPTHPHTVGVVANSLSSDADADQEDDYVCPVCESECTCRNRQAVSADVPPPHATLSSPVPAHVAVPTPKIKIKLTVPPSMRLSSSSSQLAFRKQSRPAHDGGRNTPTAASPYGQSSHLAGPSTGGVHLGVDASAPKRRGRPPKHVVAAREAARAAMAATQPHAGGSGFASSLVSKRSKATATGRKPALGGNKALKARNTTGITARKTIPKTIKRKAAPRPAAVSDDEETDSDIQSAQFPTFMSASAVSSSPESSSEDDSDSDDSSPLTDGFESDSSIQAEEENYLIQQSYRTHDKARVKRELLGDDPTSRRHGNGDWEIKSRKRSVGPSDGEMEVDSTDDDSDSETAGEEEADGEEEEDEGENDGDADEEEDGFRVGSGYTGVATSWSDSEESNFDADLFFSNLTSDSESSTHQELTGTMSDGDETESDVDMGTMSLATVAAAGFSSMFGGSDLFRLDGGLALEVAGEWGDHPKDGQSLSGTVWEWDLGGENGSLSGGGEEVDEEMRDGEDSLQGSPTMSVANDGYDDYNMGVELRESDGETTDDDFVGEDGLPTQRAMLLFRWPTPPPAPAKLSAIDPRHTVSPERGQRDLEKSSGQRDSPRPADILAGRGGMYWSPEEEDEHDSPRGRTGSVSVHSDSRMPIMGRFEAKPVESQKVTGIAIINGQNPAVPSPYPRRKKSVSTAAMDSPGVPQTPGPAGSSAQPTEEFLTDSTLPGDDRGASAVTIDLSDVLDDSFLNSDQCMEDDDASMSSAASDDESRHLRNLSRWERIPMDTFRQTRTASNAIPSSDVEPVSAGAVTDSPFGNTLLWPHAGKQAAGPSRGPTRKSVKPVGSKSSKRQMSVVISPVILPVRDGDRTPTQAHGEQLPTAPYHQGKTRKELRKEKKMKRKQMSKTYSPPHHNHSSQLKYRHHHQHHPNQKSRGSNAVQRTNFFNSPGSSIPPLNI</sequence>
<feature type="compositionally biased region" description="Low complexity" evidence="1">
    <location>
        <begin position="260"/>
        <end position="270"/>
    </location>
</feature>
<feature type="region of interest" description="Disordered" evidence="1">
    <location>
        <begin position="508"/>
        <end position="541"/>
    </location>
</feature>
<reference evidence="2 3" key="1">
    <citation type="journal article" date="2012" name="Science">
        <title>The Paleozoic origin of enzymatic lignin decomposition reconstructed from 31 fungal genomes.</title>
        <authorList>
            <person name="Floudas D."/>
            <person name="Binder M."/>
            <person name="Riley R."/>
            <person name="Barry K."/>
            <person name="Blanchette R.A."/>
            <person name="Henrissat B."/>
            <person name="Martinez A.T."/>
            <person name="Otillar R."/>
            <person name="Spatafora J.W."/>
            <person name="Yadav J.S."/>
            <person name="Aerts A."/>
            <person name="Benoit I."/>
            <person name="Boyd A."/>
            <person name="Carlson A."/>
            <person name="Copeland A."/>
            <person name="Coutinho P.M."/>
            <person name="de Vries R.P."/>
            <person name="Ferreira P."/>
            <person name="Findley K."/>
            <person name="Foster B."/>
            <person name="Gaskell J."/>
            <person name="Glotzer D."/>
            <person name="Gorecki P."/>
            <person name="Heitman J."/>
            <person name="Hesse C."/>
            <person name="Hori C."/>
            <person name="Igarashi K."/>
            <person name="Jurgens J.A."/>
            <person name="Kallen N."/>
            <person name="Kersten P."/>
            <person name="Kohler A."/>
            <person name="Kuees U."/>
            <person name="Kumar T.K.A."/>
            <person name="Kuo A."/>
            <person name="LaButti K."/>
            <person name="Larrondo L.F."/>
            <person name="Lindquist E."/>
            <person name="Ling A."/>
            <person name="Lombard V."/>
            <person name="Lucas S."/>
            <person name="Lundell T."/>
            <person name="Martin R."/>
            <person name="McLaughlin D.J."/>
            <person name="Morgenstern I."/>
            <person name="Morin E."/>
            <person name="Murat C."/>
            <person name="Nagy L.G."/>
            <person name="Nolan M."/>
            <person name="Ohm R.A."/>
            <person name="Patyshakuliyeva A."/>
            <person name="Rokas A."/>
            <person name="Ruiz-Duenas F.J."/>
            <person name="Sabat G."/>
            <person name="Salamov A."/>
            <person name="Samejima M."/>
            <person name="Schmutz J."/>
            <person name="Slot J.C."/>
            <person name="St John F."/>
            <person name="Stenlid J."/>
            <person name="Sun H."/>
            <person name="Sun S."/>
            <person name="Syed K."/>
            <person name="Tsang A."/>
            <person name="Wiebenga A."/>
            <person name="Young D."/>
            <person name="Pisabarro A."/>
            <person name="Eastwood D.C."/>
            <person name="Martin F."/>
            <person name="Cullen D."/>
            <person name="Grigoriev I.V."/>
            <person name="Hibbett D.S."/>
        </authorList>
    </citation>
    <scope>NUCLEOTIDE SEQUENCE [LARGE SCALE GENOMIC DNA]</scope>
    <source>
        <strain evidence="2 3">ATCC 11539</strain>
    </source>
</reference>
<dbReference type="HOGENOM" id="CLU_009140_0_0_1"/>
<dbReference type="OMA" id="FEVTEGW"/>
<dbReference type="AlphaFoldDB" id="S7QA66"/>
<dbReference type="Proteomes" id="UP000030669">
    <property type="component" value="Unassembled WGS sequence"/>
</dbReference>
<feature type="region of interest" description="Disordered" evidence="1">
    <location>
        <begin position="831"/>
        <end position="858"/>
    </location>
</feature>
<feature type="compositionally biased region" description="Acidic residues" evidence="1">
    <location>
        <begin position="271"/>
        <end position="280"/>
    </location>
</feature>
<feature type="compositionally biased region" description="Polar residues" evidence="1">
    <location>
        <begin position="938"/>
        <end position="956"/>
    </location>
</feature>
<feature type="compositionally biased region" description="Polar residues" evidence="1">
    <location>
        <begin position="249"/>
        <end position="259"/>
    </location>
</feature>
<feature type="region of interest" description="Disordered" evidence="1">
    <location>
        <begin position="94"/>
        <end position="409"/>
    </location>
</feature>
<feature type="compositionally biased region" description="Polar residues" evidence="1">
    <location>
        <begin position="1"/>
        <end position="17"/>
    </location>
</feature>
<feature type="compositionally biased region" description="Polar residues" evidence="1">
    <location>
        <begin position="121"/>
        <end position="134"/>
    </location>
</feature>